<reference evidence="1" key="1">
    <citation type="submission" date="2018-05" db="EMBL/GenBank/DDBJ databases">
        <authorList>
            <person name="Lanie J.A."/>
            <person name="Ng W.-L."/>
            <person name="Kazmierczak K.M."/>
            <person name="Andrzejewski T.M."/>
            <person name="Davidsen T.M."/>
            <person name="Wayne K.J."/>
            <person name="Tettelin H."/>
            <person name="Glass J.I."/>
            <person name="Rusch D."/>
            <person name="Podicherti R."/>
            <person name="Tsui H.-C.T."/>
            <person name="Winkler M.E."/>
        </authorList>
    </citation>
    <scope>NUCLEOTIDE SEQUENCE</scope>
</reference>
<proteinExistence type="predicted"/>
<dbReference type="AlphaFoldDB" id="A0A382ATG4"/>
<sequence length="27" mass="2775">MLKHFPLTLAILAFSCCVSGCMATCGG</sequence>
<organism evidence="1">
    <name type="scientific">marine metagenome</name>
    <dbReference type="NCBI Taxonomy" id="408172"/>
    <lineage>
        <taxon>unclassified sequences</taxon>
        <taxon>metagenomes</taxon>
        <taxon>ecological metagenomes</taxon>
    </lineage>
</organism>
<name>A0A382ATG4_9ZZZZ</name>
<protein>
    <submittedName>
        <fullName evidence="1">Uncharacterized protein</fullName>
    </submittedName>
</protein>
<gene>
    <name evidence="1" type="ORF">METZ01_LOCUS157680</name>
</gene>
<accession>A0A382ATG4</accession>
<dbReference type="EMBL" id="UINC01026774">
    <property type="protein sequence ID" value="SVB04826.1"/>
    <property type="molecule type" value="Genomic_DNA"/>
</dbReference>
<dbReference type="PROSITE" id="PS51257">
    <property type="entry name" value="PROKAR_LIPOPROTEIN"/>
    <property type="match status" value="1"/>
</dbReference>
<evidence type="ECO:0000313" key="1">
    <source>
        <dbReference type="EMBL" id="SVB04826.1"/>
    </source>
</evidence>